<comment type="caution">
    <text evidence="3">The sequence shown here is derived from an EMBL/GenBank/DDBJ whole genome shotgun (WGS) entry which is preliminary data.</text>
</comment>
<evidence type="ECO:0000259" key="2">
    <source>
        <dbReference type="Pfam" id="PF08722"/>
    </source>
</evidence>
<feature type="domain" description="TnsA endonuclease N-terminal" evidence="2">
    <location>
        <begin position="74"/>
        <end position="168"/>
    </location>
</feature>
<dbReference type="InterPro" id="IPR036388">
    <property type="entry name" value="WH-like_DNA-bd_sf"/>
</dbReference>
<dbReference type="InterPro" id="IPR011335">
    <property type="entry name" value="Restrct_endonuc-II-like"/>
</dbReference>
<dbReference type="GO" id="GO:0004519">
    <property type="term" value="F:endonuclease activity"/>
    <property type="evidence" value="ECO:0007669"/>
    <property type="project" value="UniProtKB-KW"/>
</dbReference>
<reference evidence="3 4" key="1">
    <citation type="submission" date="2018-08" db="EMBL/GenBank/DDBJ databases">
        <title>Bacillus phenotypic plasticity.</title>
        <authorList>
            <person name="Hurtado E."/>
        </authorList>
    </citation>
    <scope>NUCLEOTIDE SEQUENCE [LARGE SCALE GENOMIC DNA]</scope>
    <source>
        <strain evidence="3 4">111b</strain>
    </source>
</reference>
<keyword evidence="3" id="KW-0378">Hydrolase</keyword>
<dbReference type="InterPro" id="IPR014833">
    <property type="entry name" value="TnsA_N"/>
</dbReference>
<dbReference type="Proteomes" id="UP000323321">
    <property type="component" value="Unassembled WGS sequence"/>
</dbReference>
<dbReference type="Gene3D" id="3.40.1350.10">
    <property type="match status" value="1"/>
</dbReference>
<dbReference type="AlphaFoldDB" id="A0A9W7Q7R7"/>
<sequence length="279" mass="33512">MAKRKNDWTEKKIEKYIKEGRGQGELNNYKPWLTIQNVSSIGNSSRLKGWKTNRRHELLSDLERNYFFIMEWKEEVIDIREQFPLNRELTYKIAEEKGIHHPICTRKESLIVLTTDFFLTVRKGKEIKYIARTIKPSSELEDERIIEKFEIEREYWERKGSDWGVVTEKDIPLEMAHNISWIHKHYYLEGIEDKNFVKVFFSYLKKFQNVDQTLIEFCNKFEGEYNLEQGSSINYFKHLLARKLIYVDMSKQKLNMRSLSMGELTFSERGDENFDYAIS</sequence>
<dbReference type="Pfam" id="PF08722">
    <property type="entry name" value="Tn7_TnsA-like_N"/>
    <property type="match status" value="1"/>
</dbReference>
<proteinExistence type="predicted"/>
<dbReference type="InterPro" id="IPR011856">
    <property type="entry name" value="tRNA_endonuc-like_dom_sf"/>
</dbReference>
<evidence type="ECO:0000313" key="4">
    <source>
        <dbReference type="Proteomes" id="UP000323321"/>
    </source>
</evidence>
<gene>
    <name evidence="3" type="ORF">DX932_08975</name>
</gene>
<organism evidence="3 4">
    <name type="scientific">Bacillus cereus</name>
    <dbReference type="NCBI Taxonomy" id="1396"/>
    <lineage>
        <taxon>Bacteria</taxon>
        <taxon>Bacillati</taxon>
        <taxon>Bacillota</taxon>
        <taxon>Bacilli</taxon>
        <taxon>Bacillales</taxon>
        <taxon>Bacillaceae</taxon>
        <taxon>Bacillus</taxon>
        <taxon>Bacillus cereus group</taxon>
    </lineage>
</organism>
<dbReference type="RefSeq" id="WP_150158056.1">
    <property type="nucleotide sequence ID" value="NZ_QSMZ01000005.1"/>
</dbReference>
<protein>
    <submittedName>
        <fullName evidence="3">Heteromeric transposase endonuclease subunit TnsA</fullName>
    </submittedName>
</protein>
<accession>A0A9W7Q7R7</accession>
<evidence type="ECO:0000313" key="3">
    <source>
        <dbReference type="EMBL" id="KAA6470646.1"/>
    </source>
</evidence>
<name>A0A9W7Q7R7_BACCE</name>
<evidence type="ECO:0000259" key="1">
    <source>
        <dbReference type="Pfam" id="PF08721"/>
    </source>
</evidence>
<dbReference type="EMBL" id="QSMZ01000005">
    <property type="protein sequence ID" value="KAA6470646.1"/>
    <property type="molecule type" value="Genomic_DNA"/>
</dbReference>
<dbReference type="InterPro" id="IPR014832">
    <property type="entry name" value="TnsA_C"/>
</dbReference>
<feature type="domain" description="TnsA endonuclease C-terminal" evidence="1">
    <location>
        <begin position="170"/>
        <end position="249"/>
    </location>
</feature>
<keyword evidence="3" id="KW-0255">Endonuclease</keyword>
<keyword evidence="3" id="KW-0540">Nuclease</keyword>
<dbReference type="Gene3D" id="1.10.10.10">
    <property type="entry name" value="Winged helix-like DNA-binding domain superfamily/Winged helix DNA-binding domain"/>
    <property type="match status" value="1"/>
</dbReference>
<dbReference type="SUPFAM" id="SSF52980">
    <property type="entry name" value="Restriction endonuclease-like"/>
    <property type="match status" value="1"/>
</dbReference>
<dbReference type="GO" id="GO:0003676">
    <property type="term" value="F:nucleic acid binding"/>
    <property type="evidence" value="ECO:0007669"/>
    <property type="project" value="InterPro"/>
</dbReference>
<dbReference type="CDD" id="cd22362">
    <property type="entry name" value="TnsA_endonuclease-like"/>
    <property type="match status" value="1"/>
</dbReference>
<dbReference type="Pfam" id="PF08721">
    <property type="entry name" value="Tn7_Tnp_TnsA_C"/>
    <property type="match status" value="1"/>
</dbReference>